<accession>A0A9P8CAV6</accession>
<name>A0A9P8CAV6_9HELO</name>
<evidence type="ECO:0000256" key="1">
    <source>
        <dbReference type="SAM" id="Phobius"/>
    </source>
</evidence>
<sequence length="61" mass="6726">MLRHIILSAQRILCSSVLGCLLLVAFCLLLVAFSLLFVAFWWLVAGCCFLLLASHLGGFEL</sequence>
<keyword evidence="3" id="KW-1185">Reference proteome</keyword>
<dbReference type="EMBL" id="MU251368">
    <property type="protein sequence ID" value="KAG9238546.1"/>
    <property type="molecule type" value="Genomic_DNA"/>
</dbReference>
<evidence type="ECO:0000313" key="3">
    <source>
        <dbReference type="Proteomes" id="UP000824998"/>
    </source>
</evidence>
<keyword evidence="1" id="KW-0812">Transmembrane</keyword>
<protein>
    <submittedName>
        <fullName evidence="2">Uncharacterized protein</fullName>
    </submittedName>
</protein>
<keyword evidence="1" id="KW-0472">Membrane</keyword>
<organism evidence="2 3">
    <name type="scientific">Amylocarpus encephaloides</name>
    <dbReference type="NCBI Taxonomy" id="45428"/>
    <lineage>
        <taxon>Eukaryota</taxon>
        <taxon>Fungi</taxon>
        <taxon>Dikarya</taxon>
        <taxon>Ascomycota</taxon>
        <taxon>Pezizomycotina</taxon>
        <taxon>Leotiomycetes</taxon>
        <taxon>Helotiales</taxon>
        <taxon>Helotiales incertae sedis</taxon>
        <taxon>Amylocarpus</taxon>
    </lineage>
</organism>
<reference evidence="2" key="1">
    <citation type="journal article" date="2021" name="IMA Fungus">
        <title>Genomic characterization of three marine fungi, including Emericellopsis atlantica sp. nov. with signatures of a generalist lifestyle and marine biomass degradation.</title>
        <authorList>
            <person name="Hagestad O.C."/>
            <person name="Hou L."/>
            <person name="Andersen J.H."/>
            <person name="Hansen E.H."/>
            <person name="Altermark B."/>
            <person name="Li C."/>
            <person name="Kuhnert E."/>
            <person name="Cox R.J."/>
            <person name="Crous P.W."/>
            <person name="Spatafora J.W."/>
            <person name="Lail K."/>
            <person name="Amirebrahimi M."/>
            <person name="Lipzen A."/>
            <person name="Pangilinan J."/>
            <person name="Andreopoulos W."/>
            <person name="Hayes R.D."/>
            <person name="Ng V."/>
            <person name="Grigoriev I.V."/>
            <person name="Jackson S.A."/>
            <person name="Sutton T.D.S."/>
            <person name="Dobson A.D.W."/>
            <person name="Rama T."/>
        </authorList>
    </citation>
    <scope>NUCLEOTIDE SEQUENCE</scope>
    <source>
        <strain evidence="2">TRa018bII</strain>
    </source>
</reference>
<gene>
    <name evidence="2" type="ORF">BJ875DRAFT_32336</name>
</gene>
<proteinExistence type="predicted"/>
<feature type="transmembrane region" description="Helical" evidence="1">
    <location>
        <begin position="39"/>
        <end position="59"/>
    </location>
</feature>
<feature type="transmembrane region" description="Helical" evidence="1">
    <location>
        <begin position="12"/>
        <end position="33"/>
    </location>
</feature>
<comment type="caution">
    <text evidence="2">The sequence shown here is derived from an EMBL/GenBank/DDBJ whole genome shotgun (WGS) entry which is preliminary data.</text>
</comment>
<keyword evidence="1" id="KW-1133">Transmembrane helix</keyword>
<evidence type="ECO:0000313" key="2">
    <source>
        <dbReference type="EMBL" id="KAG9238546.1"/>
    </source>
</evidence>
<dbReference type="Proteomes" id="UP000824998">
    <property type="component" value="Unassembled WGS sequence"/>
</dbReference>
<dbReference type="AlphaFoldDB" id="A0A9P8CAV6"/>